<comment type="subcellular location">
    <subcellularLocation>
        <location evidence="1">Periplasm</location>
    </subcellularLocation>
</comment>
<dbReference type="EMBL" id="JAETXX010000008">
    <property type="protein sequence ID" value="MCF8715584.1"/>
    <property type="molecule type" value="Genomic_DNA"/>
</dbReference>
<protein>
    <submittedName>
        <fullName evidence="7">Alginate lyase family protein</fullName>
    </submittedName>
</protein>
<keyword evidence="3" id="KW-0574">Periplasm</keyword>
<dbReference type="PANTHER" id="PTHR39210:SF1">
    <property type="entry name" value="HEPARIN-SULFATE LYASE"/>
    <property type="match status" value="1"/>
</dbReference>
<proteinExistence type="predicted"/>
<keyword evidence="2" id="KW-0732">Signal</keyword>
<dbReference type="Gene3D" id="1.50.10.100">
    <property type="entry name" value="Chondroitin AC/alginate lyase"/>
    <property type="match status" value="1"/>
</dbReference>
<name>A0ABS9J589_9FLAO</name>
<organism evidence="7 8">
    <name type="scientific">Joostella atrarenae</name>
    <dbReference type="NCBI Taxonomy" id="679257"/>
    <lineage>
        <taxon>Bacteria</taxon>
        <taxon>Pseudomonadati</taxon>
        <taxon>Bacteroidota</taxon>
        <taxon>Flavobacteriia</taxon>
        <taxon>Flavobacteriales</taxon>
        <taxon>Flavobacteriaceae</taxon>
        <taxon>Joostella</taxon>
    </lineage>
</organism>
<evidence type="ECO:0000256" key="2">
    <source>
        <dbReference type="ARBA" id="ARBA00022729"/>
    </source>
</evidence>
<evidence type="ECO:0000313" key="8">
    <source>
        <dbReference type="Proteomes" id="UP000829517"/>
    </source>
</evidence>
<reference evidence="7 8" key="1">
    <citation type="submission" date="2021-01" db="EMBL/GenBank/DDBJ databases">
        <title>Genome sequencing of Joostella atrarenae M1-2 (= KCTC 23194).</title>
        <authorList>
            <person name="Zakaria M.R."/>
            <person name="Lam M.Q."/>
            <person name="Chong C.S."/>
        </authorList>
    </citation>
    <scope>NUCLEOTIDE SEQUENCE [LARGE SCALE GENOMIC DNA]</scope>
    <source>
        <strain evidence="7 8">M1-2</strain>
    </source>
</reference>
<sequence>MKKVNNNFLIVLICVVFSNCIYAQKQFSTEEHPSLILTKQGVASIKKELGNLPLFDATLKETKEEVDADIATGIHVPIPKDMAGGYTHERHKKNFYILQKAGVLFQILGDKKYAEFTKDVLFEYAKIYKGLPLHPEERSYSRGKIFWQCLNDANWLVYMSQAYDSIYDWLSEEDRDYLESELFIPFADFLSIENPKFFNRIHNHSTWGNAAVGMIGLAMRDTTLVNRALYGLDTENLDLSEKDNDGGTIFDADGKAGFMANLYEAFSPSGYYTEGPYYQRYAMYPFMVFAEGLYNTGWDKDIFKFKDNVLIKAVSALVQLTDSDGDFFPLNDAQKGMSYYTGAMINAVDIAYYYGDQDPSLLEIAKKQQSVTLSSAGLAVAKGVAEGDFTSSIKKSIELLDGPKGNQGGISILRPLQSKTPMSLVVKYTSQGSSHGHYDKLSFSLYSDGDEIIQDYGLARFVNIDQKNGGGYLKENTTWAKQTIAHNTIVQDEKSHFNGDYETGSKYNPLKYFSDFSNDNIQIVSVKDSNAYQGTKLHRTMALVNIDGIENPLTIDIFKVSSEEKHQFDLPYYFFGQIISTDFKMDSFSSLTPFGTDNGYQHLYKEASGSSNKETASFSWLSNNKFYTLTSSTSEKYKLFFTRLGAKDPEFNLRRDPGFVIRKNNTDNAIFASVIEKHGGYNAVTEKASNAFSSIKTIEVLPSDEAYTVVKIRTITDKIIVLAIANNDAKVKEKHSIKINGTDLSWKGPYYLLIK</sequence>
<keyword evidence="4 7" id="KW-0456">Lyase</keyword>
<dbReference type="InterPro" id="IPR012480">
    <property type="entry name" value="Hepar_II_III_C"/>
</dbReference>
<comment type="caution">
    <text evidence="7">The sequence shown here is derived from an EMBL/GenBank/DDBJ whole genome shotgun (WGS) entry which is preliminary data.</text>
</comment>
<dbReference type="InterPro" id="IPR008929">
    <property type="entry name" value="Chondroitin_lyas"/>
</dbReference>
<dbReference type="Pfam" id="PF07940">
    <property type="entry name" value="Hepar_II_III_C"/>
    <property type="match status" value="1"/>
</dbReference>
<dbReference type="Gene3D" id="2.70.98.70">
    <property type="match status" value="1"/>
</dbReference>
<evidence type="ECO:0000259" key="6">
    <source>
        <dbReference type="Pfam" id="PF07940"/>
    </source>
</evidence>
<gene>
    <name evidence="7" type="ORF">JM658_12180</name>
</gene>
<dbReference type="PANTHER" id="PTHR39210">
    <property type="entry name" value="HEPARIN-SULFATE LYASE"/>
    <property type="match status" value="1"/>
</dbReference>
<accession>A0ABS9J589</accession>
<dbReference type="RefSeq" id="WP_236959549.1">
    <property type="nucleotide sequence ID" value="NZ_JAETXX010000008.1"/>
</dbReference>
<evidence type="ECO:0000313" key="7">
    <source>
        <dbReference type="EMBL" id="MCF8715584.1"/>
    </source>
</evidence>
<evidence type="ECO:0000259" key="5">
    <source>
        <dbReference type="Pfam" id="PF05426"/>
    </source>
</evidence>
<dbReference type="InterPro" id="IPR008397">
    <property type="entry name" value="Alginate_lyase_dom"/>
</dbReference>
<evidence type="ECO:0000256" key="4">
    <source>
        <dbReference type="ARBA" id="ARBA00023239"/>
    </source>
</evidence>
<dbReference type="GO" id="GO:0016829">
    <property type="term" value="F:lyase activity"/>
    <property type="evidence" value="ECO:0007669"/>
    <property type="project" value="UniProtKB-KW"/>
</dbReference>
<keyword evidence="8" id="KW-1185">Reference proteome</keyword>
<evidence type="ECO:0000256" key="3">
    <source>
        <dbReference type="ARBA" id="ARBA00022764"/>
    </source>
</evidence>
<dbReference type="Pfam" id="PF05426">
    <property type="entry name" value="Alginate_lyase"/>
    <property type="match status" value="1"/>
</dbReference>
<feature type="domain" description="Heparinase II/III-like C-terminal" evidence="6">
    <location>
        <begin position="401"/>
        <end position="652"/>
    </location>
</feature>
<evidence type="ECO:0000256" key="1">
    <source>
        <dbReference type="ARBA" id="ARBA00004418"/>
    </source>
</evidence>
<feature type="domain" description="Alginate lyase" evidence="5">
    <location>
        <begin position="102"/>
        <end position="325"/>
    </location>
</feature>
<dbReference type="SUPFAM" id="SSF48230">
    <property type="entry name" value="Chondroitin AC/alginate lyase"/>
    <property type="match status" value="1"/>
</dbReference>
<dbReference type="Proteomes" id="UP000829517">
    <property type="component" value="Unassembled WGS sequence"/>
</dbReference>